<keyword evidence="2" id="KW-1185">Reference proteome</keyword>
<name>A0ABS6JZ44_9BACI</name>
<evidence type="ECO:0000313" key="2">
    <source>
        <dbReference type="Proteomes" id="UP000790580"/>
    </source>
</evidence>
<evidence type="ECO:0000313" key="1">
    <source>
        <dbReference type="EMBL" id="MBU9723851.1"/>
    </source>
</evidence>
<dbReference type="RefSeq" id="WP_140354903.1">
    <property type="nucleotide sequence ID" value="NZ_JAHQCR010000087.1"/>
</dbReference>
<gene>
    <name evidence="1" type="ORF">KS407_20740</name>
</gene>
<dbReference type="Proteomes" id="UP000790580">
    <property type="component" value="Unassembled WGS sequence"/>
</dbReference>
<protein>
    <submittedName>
        <fullName evidence="1">Uncharacterized protein</fullName>
    </submittedName>
</protein>
<accession>A0ABS6JZ44</accession>
<sequence length="93" mass="10433">MTRKIHCMIGACHDEEVPSCLYILTFNAKEITLNAWSLVMTRKIHCMIGAWSCQGKYTTYPALVYSKEVPAYLVTVHYTVPGAGTLFKNVCSL</sequence>
<comment type="caution">
    <text evidence="1">The sequence shown here is derived from an EMBL/GenBank/DDBJ whole genome shotgun (WGS) entry which is preliminary data.</text>
</comment>
<organism evidence="1 2">
    <name type="scientific">Evansella alkalicola</name>
    <dbReference type="NCBI Taxonomy" id="745819"/>
    <lineage>
        <taxon>Bacteria</taxon>
        <taxon>Bacillati</taxon>
        <taxon>Bacillota</taxon>
        <taxon>Bacilli</taxon>
        <taxon>Bacillales</taxon>
        <taxon>Bacillaceae</taxon>
        <taxon>Evansella</taxon>
    </lineage>
</organism>
<dbReference type="EMBL" id="JAHQCR010000087">
    <property type="protein sequence ID" value="MBU9723851.1"/>
    <property type="molecule type" value="Genomic_DNA"/>
</dbReference>
<proteinExistence type="predicted"/>
<reference evidence="1 2" key="1">
    <citation type="submission" date="2021-06" db="EMBL/GenBank/DDBJ databases">
        <title>Bacillus sp. RD4P76, an endophyte from a halophyte.</title>
        <authorList>
            <person name="Sun J.-Q."/>
        </authorList>
    </citation>
    <scope>NUCLEOTIDE SEQUENCE [LARGE SCALE GENOMIC DNA]</scope>
    <source>
        <strain evidence="1 2">JCM 17098</strain>
    </source>
</reference>